<dbReference type="InterPro" id="IPR008254">
    <property type="entry name" value="Flavodoxin/NO_synth"/>
</dbReference>
<dbReference type="InterPro" id="IPR001226">
    <property type="entry name" value="Flavodoxin_CS"/>
</dbReference>
<gene>
    <name evidence="3" type="ORF">ACFR99_05810</name>
</gene>
<keyword evidence="4" id="KW-1185">Reference proteome</keyword>
<dbReference type="PANTHER" id="PTHR38030">
    <property type="entry name" value="PROTOPORPHYRINOGEN IX DEHYDROGENASE [MENAQUINONE]"/>
    <property type="match status" value="1"/>
</dbReference>
<organism evidence="3 4">
    <name type="scientific">Haloarchaeobius amylolyticus</name>
    <dbReference type="NCBI Taxonomy" id="1198296"/>
    <lineage>
        <taxon>Archaea</taxon>
        <taxon>Methanobacteriati</taxon>
        <taxon>Methanobacteriota</taxon>
        <taxon>Stenosarchaea group</taxon>
        <taxon>Halobacteria</taxon>
        <taxon>Halobacteriales</taxon>
        <taxon>Halorubellaceae</taxon>
        <taxon>Haloarchaeobius</taxon>
    </lineage>
</organism>
<name>A0ABD6BE97_9EURY</name>
<dbReference type="InterPro" id="IPR029039">
    <property type="entry name" value="Flavoprotein-like_sf"/>
</dbReference>
<dbReference type="EMBL" id="JBHUDI010000003">
    <property type="protein sequence ID" value="MFD1563059.1"/>
    <property type="molecule type" value="Genomic_DNA"/>
</dbReference>
<feature type="domain" description="Flavodoxin-like" evidence="2">
    <location>
        <begin position="4"/>
        <end position="169"/>
    </location>
</feature>
<feature type="region of interest" description="Disordered" evidence="1">
    <location>
        <begin position="188"/>
        <end position="210"/>
    </location>
</feature>
<evidence type="ECO:0000259" key="2">
    <source>
        <dbReference type="PROSITE" id="PS50902"/>
    </source>
</evidence>
<dbReference type="PANTHER" id="PTHR38030:SF2">
    <property type="entry name" value="PROTOPORPHYRINOGEN IX DEHYDROGENASE [QUINONE]"/>
    <property type="match status" value="1"/>
</dbReference>
<dbReference type="RefSeq" id="WP_390285248.1">
    <property type="nucleotide sequence ID" value="NZ_JBHUDI010000003.1"/>
</dbReference>
<evidence type="ECO:0000256" key="1">
    <source>
        <dbReference type="SAM" id="MobiDB-lite"/>
    </source>
</evidence>
<evidence type="ECO:0000313" key="4">
    <source>
        <dbReference type="Proteomes" id="UP001597076"/>
    </source>
</evidence>
<dbReference type="PROSITE" id="PS50902">
    <property type="entry name" value="FLAVODOXIN_LIKE"/>
    <property type="match status" value="1"/>
</dbReference>
<dbReference type="Proteomes" id="UP001597076">
    <property type="component" value="Unassembled WGS sequence"/>
</dbReference>
<reference evidence="3 4" key="1">
    <citation type="journal article" date="2019" name="Int. J. Syst. Evol. Microbiol.">
        <title>The Global Catalogue of Microorganisms (GCM) 10K type strain sequencing project: providing services to taxonomists for standard genome sequencing and annotation.</title>
        <authorList>
            <consortium name="The Broad Institute Genomics Platform"/>
            <consortium name="The Broad Institute Genome Sequencing Center for Infectious Disease"/>
            <person name="Wu L."/>
            <person name="Ma J."/>
        </authorList>
    </citation>
    <scope>NUCLEOTIDE SEQUENCE [LARGE SCALE GENOMIC DNA]</scope>
    <source>
        <strain evidence="3 4">CGMCC 1.12230</strain>
    </source>
</reference>
<dbReference type="InterPro" id="IPR052200">
    <property type="entry name" value="Protoporphyrinogen_IX_DH"/>
</dbReference>
<dbReference type="AlphaFoldDB" id="A0ABD6BE97"/>
<dbReference type="PROSITE" id="PS00201">
    <property type="entry name" value="FLAVODOXIN"/>
    <property type="match status" value="1"/>
</dbReference>
<feature type="compositionally biased region" description="Basic and acidic residues" evidence="1">
    <location>
        <begin position="200"/>
        <end position="210"/>
    </location>
</feature>
<proteinExistence type="predicted"/>
<accession>A0ABD6BE97</accession>
<dbReference type="Gene3D" id="3.40.50.360">
    <property type="match status" value="1"/>
</dbReference>
<dbReference type="SUPFAM" id="SSF52218">
    <property type="entry name" value="Flavoproteins"/>
    <property type="match status" value="1"/>
</dbReference>
<protein>
    <submittedName>
        <fullName evidence="3">Flavodoxin domain-containing protein</fullName>
    </submittedName>
</protein>
<dbReference type="InterPro" id="IPR026816">
    <property type="entry name" value="Flavodoxin_dom"/>
</dbReference>
<sequence length="210" mass="22587">MVSILVLYGTGEGQTATVAERLVAVFAERGHDATAIDADDVPSDLEVETFDAVCLGASIHMGSHQSAVREFASDNRDALATRPTAFVQLSLSSAVDDEGRRAEAAGYVDDFLEETGWQPDRIGLFGGALRYSKYGFLKRLVMKRIARDATGDTDTSQDYEYTDWHEVEAFAADFAAFVEQRLGVVPPGATAGDVDDGADEEHAGDGARDE</sequence>
<comment type="caution">
    <text evidence="3">The sequence shown here is derived from an EMBL/GenBank/DDBJ whole genome shotgun (WGS) entry which is preliminary data.</text>
</comment>
<dbReference type="Pfam" id="PF12724">
    <property type="entry name" value="Flavodoxin_5"/>
    <property type="match status" value="1"/>
</dbReference>
<evidence type="ECO:0000313" key="3">
    <source>
        <dbReference type="EMBL" id="MFD1563059.1"/>
    </source>
</evidence>